<dbReference type="Proteomes" id="UP000018861">
    <property type="component" value="Unassembled WGS sequence"/>
</dbReference>
<evidence type="ECO:0000313" key="2">
    <source>
        <dbReference type="Proteomes" id="UP000018861"/>
    </source>
</evidence>
<accession>W4P6T3</accession>
<organism evidence="1 2">
    <name type="scientific">Bacteroides pyogenes JCM 6292</name>
    <dbReference type="NCBI Taxonomy" id="1235809"/>
    <lineage>
        <taxon>Bacteria</taxon>
        <taxon>Pseudomonadati</taxon>
        <taxon>Bacteroidota</taxon>
        <taxon>Bacteroidia</taxon>
        <taxon>Bacteroidales</taxon>
        <taxon>Bacteroidaceae</taxon>
        <taxon>Bacteroides</taxon>
    </lineage>
</organism>
<proteinExistence type="predicted"/>
<name>W4P6T3_9BACE</name>
<gene>
    <name evidence="1" type="ORF">JCM6292_1705</name>
</gene>
<comment type="caution">
    <text evidence="1">The sequence shown here is derived from an EMBL/GenBank/DDBJ whole genome shotgun (WGS) entry which is preliminary data.</text>
</comment>
<reference evidence="1 2" key="1">
    <citation type="journal article" date="2014" name="Genome Announc.">
        <title>Draft Genome Sequences of Three Strains of Bacteroides pyogenes Isolated from a Cat and Swine.</title>
        <authorList>
            <person name="Sakamoto M."/>
            <person name="Oshima K."/>
            <person name="Suda W."/>
            <person name="Kitamura K."/>
            <person name="Iida T."/>
            <person name="Hattori M."/>
            <person name="Ohkuma M."/>
        </authorList>
    </citation>
    <scope>NUCLEOTIDE SEQUENCE [LARGE SCALE GENOMIC DNA]</scope>
    <source>
        <strain evidence="1 2">JCM 6292</strain>
    </source>
</reference>
<dbReference type="AlphaFoldDB" id="W4P6T3"/>
<protein>
    <submittedName>
        <fullName evidence="1">Uncharacterized protein</fullName>
    </submittedName>
</protein>
<sequence>MHRKMTGKGSFKEFPTIETKVSPVGNFIFPVWKLLFPKRETKRTIHIPAG</sequence>
<dbReference type="EMBL" id="BAIQ01000016">
    <property type="protein sequence ID" value="GAE15430.1"/>
    <property type="molecule type" value="Genomic_DNA"/>
</dbReference>
<evidence type="ECO:0000313" key="1">
    <source>
        <dbReference type="EMBL" id="GAE15430.1"/>
    </source>
</evidence>